<dbReference type="Proteomes" id="UP000326554">
    <property type="component" value="Unassembled WGS sequence"/>
</dbReference>
<evidence type="ECO:0000313" key="3">
    <source>
        <dbReference type="Proteomes" id="UP000326554"/>
    </source>
</evidence>
<keyword evidence="3" id="KW-1185">Reference proteome</keyword>
<evidence type="ECO:0000313" key="2">
    <source>
        <dbReference type="EMBL" id="KAA9005611.1"/>
    </source>
</evidence>
<dbReference type="RefSeq" id="WP_150446517.1">
    <property type="nucleotide sequence ID" value="NZ_VYQE01000006.1"/>
</dbReference>
<dbReference type="EMBL" id="VYQE01000006">
    <property type="protein sequence ID" value="KAA9005611.1"/>
    <property type="molecule type" value="Genomic_DNA"/>
</dbReference>
<name>A0A5J5GC60_9RHOB</name>
<comment type="caution">
    <text evidence="2">The sequence shown here is derived from an EMBL/GenBank/DDBJ whole genome shotgun (WGS) entry which is preliminary data.</text>
</comment>
<proteinExistence type="predicted"/>
<protein>
    <submittedName>
        <fullName evidence="2">DUF1127 domain-containing protein</fullName>
    </submittedName>
</protein>
<dbReference type="Pfam" id="PF06568">
    <property type="entry name" value="YjiS-like"/>
    <property type="match status" value="1"/>
</dbReference>
<gene>
    <name evidence="2" type="ORF">F3S47_17045</name>
</gene>
<accession>A0A5J5GC60</accession>
<organism evidence="2 3">
    <name type="scientific">Histidinibacterium aquaticum</name>
    <dbReference type="NCBI Taxonomy" id="2613962"/>
    <lineage>
        <taxon>Bacteria</taxon>
        <taxon>Pseudomonadati</taxon>
        <taxon>Pseudomonadota</taxon>
        <taxon>Alphaproteobacteria</taxon>
        <taxon>Rhodobacterales</taxon>
        <taxon>Paracoccaceae</taxon>
        <taxon>Histidinibacterium</taxon>
    </lineage>
</organism>
<feature type="domain" description="YjiS-like" evidence="1">
    <location>
        <begin position="23"/>
        <end position="61"/>
    </location>
</feature>
<sequence>MTATTNTTLANAPAGTGLWARVRAAYTDWSARRAIYAQTYRELSQCSDRDLADLGFSRYDIPYIAERAARGI</sequence>
<dbReference type="AlphaFoldDB" id="A0A5J5GC60"/>
<dbReference type="InterPro" id="IPR009506">
    <property type="entry name" value="YjiS-like"/>
</dbReference>
<evidence type="ECO:0000259" key="1">
    <source>
        <dbReference type="Pfam" id="PF06568"/>
    </source>
</evidence>
<reference evidence="2 3" key="1">
    <citation type="submission" date="2019-09" db="EMBL/GenBank/DDBJ databases">
        <authorList>
            <person name="Park J.-S."/>
            <person name="Choi H.-J."/>
        </authorList>
    </citation>
    <scope>NUCLEOTIDE SEQUENCE [LARGE SCALE GENOMIC DNA]</scope>
    <source>
        <strain evidence="2 3">176SS1-4</strain>
    </source>
</reference>